<proteinExistence type="predicted"/>
<dbReference type="AlphaFoldDB" id="S2D2Z8"/>
<sequence>MFAQSFSDILPSRDWTKELAEIIQDPTRTVENRTRNLEMLRADYRRSVGKRDTIFANITHRLAIAYADDLKYERAILLNAEAIAIKKKEVGRRPKLAEYYFRQGTYYQFLEENRKALSYLDSAARAAFEGKNELILAKVNVERAILNSVLEKYSKSLELSENVLAMGTALPSGMLAEALSAKTEALLFLKEIDDAQKQIPALLNFAKDFRIEAKTRGKLYITLAKVSLETGNSELAVNYFQTAISTTINQRDFVTSAMTYIQLAETFERLDEMGKAEEMFLQANLIAERSQKKEVQVSALLETGQFYFRRGDFESALKQYQQGIIHLISGFEEFNWELNPAVYQLRRSINEKSLFFLLSHKARSLLGRANKVDDAVALGLALETVKLADRMIDHMRWVQIEGLSGHSWERMTAPLYSLGIEVARQRENLDDVFYFFEKSRAVFLNDKISELGKLEYIERGDLEKERKYKRDLIEMERKLASLNEGESEYRNVSRAYSESWRGYEGFIRVLEEKYPLYYQYKFDTGVLRLDDFKRAYLNEDQTFVSFFFGEEEVYIFKTERDQSSLKKVEIDKIVPVYQKLLESVNTKPSSQEEEAALVSFSHEFYQLVFAPLEIQTKRIMISPGTEILPFEVLIEDPNDAKSLLVKKHAFSYTYSASFLSRVSKVNFMEEHGILSFAPVEFEDNCGLRTLEGSDQSLKKLEKYYPKTSTYTFTKATKRTFVNNISDYSLVHIYAHHTLGEADDELSIFFADEPILISELQKMPKVYTQLLVLTGGGSTGNNQKRGKAAFSLARALASSSIPSSIVDLWDVNEDYSVEVLEEFYKYLSQGYTTDEALQQAKISFLNKFQAEKAHPFYWAGPVLIGKSNTFNPAEYWFTWPNLIIALVIFFILYILIDRRKIKWPS</sequence>
<reference evidence="3 4" key="1">
    <citation type="journal article" date="2013" name="Genome Announc.">
        <title>Draft Genome Sequence of Indibacter alkaliphilus Strain LW1T, Isolated from Lonar Lake, a Haloalkaline Lake in the Buldana District of Maharashtra, India.</title>
        <authorList>
            <person name="Singh A."/>
            <person name="Kumar Jangir P."/>
            <person name="Sharma R."/>
            <person name="Singh A."/>
            <person name="Kumar Pinnaka A."/>
            <person name="Shivaji S."/>
        </authorList>
    </citation>
    <scope>NUCLEOTIDE SEQUENCE [LARGE SCALE GENOMIC DNA]</scope>
    <source>
        <strain evidence="4">CCUG 57479 / KCTC 22604 / LW1</strain>
    </source>
</reference>
<dbReference type="SUPFAM" id="SSF48452">
    <property type="entry name" value="TPR-like"/>
    <property type="match status" value="2"/>
</dbReference>
<evidence type="ECO:0000313" key="3">
    <source>
        <dbReference type="EMBL" id="EOZ93677.1"/>
    </source>
</evidence>
<name>S2D2Z8_INDAL</name>
<dbReference type="Pfam" id="PF12770">
    <property type="entry name" value="CHAT"/>
    <property type="match status" value="1"/>
</dbReference>
<protein>
    <recommendedName>
        <fullName evidence="2">CHAT domain-containing protein</fullName>
    </recommendedName>
</protein>
<keyword evidence="1" id="KW-0472">Membrane</keyword>
<organism evidence="3 4">
    <name type="scientific">Indibacter alkaliphilus (strain CCUG 57479 / KCTC 22604 / LW1)</name>
    <dbReference type="NCBI Taxonomy" id="1189612"/>
    <lineage>
        <taxon>Bacteria</taxon>
        <taxon>Pseudomonadati</taxon>
        <taxon>Bacteroidota</taxon>
        <taxon>Cytophagia</taxon>
        <taxon>Cytophagales</taxon>
        <taxon>Cyclobacteriaceae</taxon>
    </lineage>
</organism>
<feature type="transmembrane region" description="Helical" evidence="1">
    <location>
        <begin position="875"/>
        <end position="895"/>
    </location>
</feature>
<feature type="domain" description="CHAT" evidence="2">
    <location>
        <begin position="602"/>
        <end position="865"/>
    </location>
</feature>
<accession>S2D2Z8</accession>
<gene>
    <name evidence="3" type="ORF">A33Q_3623</name>
</gene>
<dbReference type="PANTHER" id="PTHR10098">
    <property type="entry name" value="RAPSYN-RELATED"/>
    <property type="match status" value="1"/>
</dbReference>
<evidence type="ECO:0000256" key="1">
    <source>
        <dbReference type="SAM" id="Phobius"/>
    </source>
</evidence>
<comment type="caution">
    <text evidence="3">The sequence shown here is derived from an EMBL/GenBank/DDBJ whole genome shotgun (WGS) entry which is preliminary data.</text>
</comment>
<evidence type="ECO:0000313" key="4">
    <source>
        <dbReference type="Proteomes" id="UP000006073"/>
    </source>
</evidence>
<keyword evidence="1" id="KW-1133">Transmembrane helix</keyword>
<dbReference type="InterPro" id="IPR019734">
    <property type="entry name" value="TPR_rpt"/>
</dbReference>
<dbReference type="SMART" id="SM00028">
    <property type="entry name" value="TPR"/>
    <property type="match status" value="4"/>
</dbReference>
<keyword evidence="1" id="KW-0812">Transmembrane</keyword>
<dbReference type="InterPro" id="IPR011990">
    <property type="entry name" value="TPR-like_helical_dom_sf"/>
</dbReference>
<dbReference type="InterPro" id="IPR024983">
    <property type="entry name" value="CHAT_dom"/>
</dbReference>
<dbReference type="eggNOG" id="COG4995">
    <property type="taxonomic scope" value="Bacteria"/>
</dbReference>
<dbReference type="Gene3D" id="1.25.40.10">
    <property type="entry name" value="Tetratricopeptide repeat domain"/>
    <property type="match status" value="2"/>
</dbReference>
<dbReference type="eggNOG" id="COG0457">
    <property type="taxonomic scope" value="Bacteria"/>
</dbReference>
<evidence type="ECO:0000259" key="2">
    <source>
        <dbReference type="Pfam" id="PF12770"/>
    </source>
</evidence>
<keyword evidence="4" id="KW-1185">Reference proteome</keyword>
<dbReference type="Proteomes" id="UP000006073">
    <property type="component" value="Unassembled WGS sequence"/>
</dbReference>
<dbReference type="STRING" id="1189612.A33Q_3623"/>
<dbReference type="EMBL" id="ALWO02000045">
    <property type="protein sequence ID" value="EOZ93677.1"/>
    <property type="molecule type" value="Genomic_DNA"/>
</dbReference>